<comment type="pathway">
    <text evidence="5">Cofactor biosynthesis; coenzyme F420 biosynthesis.</text>
</comment>
<evidence type="ECO:0000256" key="3">
    <source>
        <dbReference type="ARBA" id="ARBA00022741"/>
    </source>
</evidence>
<dbReference type="Gene3D" id="3.90.550.10">
    <property type="entry name" value="Spore Coat Polysaccharide Biosynthesis Protein SpsA, Chain A"/>
    <property type="match status" value="1"/>
</dbReference>
<comment type="similarity">
    <text evidence="5">Belongs to the CofC family.</text>
</comment>
<comment type="caution">
    <text evidence="7">The sequence shown here is derived from an EMBL/GenBank/DDBJ whole genome shotgun (WGS) entry which is preliminary data.</text>
</comment>
<dbReference type="Pfam" id="PF01983">
    <property type="entry name" value="CofC"/>
    <property type="match status" value="1"/>
</dbReference>
<comment type="function">
    <text evidence="5">Guanylyltransferase that catalyzes the activation of (2S)-2-phospholactate (2-PL) as (2S)-lactyl-2-diphospho-5'-guanosine, via the condensation of 2-PL with GTP. It is involved in the biosynthesis of coenzyme F420, a hydride carrier cofactor.</text>
</comment>
<dbReference type="GO" id="GO:0043814">
    <property type="term" value="F:phospholactate guanylyltransferase activity"/>
    <property type="evidence" value="ECO:0007669"/>
    <property type="project" value="UniProtKB-EC"/>
</dbReference>
<dbReference type="AlphaFoldDB" id="A0ABD5ULT7"/>
<dbReference type="EC" id="2.7.7.68" evidence="5"/>
<keyword evidence="3 5" id="KW-0547">Nucleotide-binding</keyword>
<dbReference type="NCBIfam" id="TIGR03552">
    <property type="entry name" value="F420_cofC"/>
    <property type="match status" value="1"/>
</dbReference>
<keyword evidence="1 5" id="KW-0808">Transferase</keyword>
<evidence type="ECO:0000256" key="5">
    <source>
        <dbReference type="HAMAP-Rule" id="MF_02114"/>
    </source>
</evidence>
<dbReference type="EMBL" id="JBHSXI010000009">
    <property type="protein sequence ID" value="MFC6889072.1"/>
    <property type="molecule type" value="Genomic_DNA"/>
</dbReference>
<dbReference type="InterPro" id="IPR029044">
    <property type="entry name" value="Nucleotide-diphossugar_trans"/>
</dbReference>
<gene>
    <name evidence="5 7" type="primary">cofC</name>
    <name evidence="7" type="ORF">ACFQEY_08605</name>
</gene>
<dbReference type="Proteomes" id="UP001596333">
    <property type="component" value="Unassembled WGS sequence"/>
</dbReference>
<keyword evidence="4 5" id="KW-0342">GTP-binding</keyword>
<dbReference type="Gene3D" id="6.10.140.50">
    <property type="match status" value="1"/>
</dbReference>
<name>A0ABD5ULT7_9EURY</name>
<dbReference type="HAMAP" id="MF_02114">
    <property type="entry name" value="CofC"/>
    <property type="match status" value="1"/>
</dbReference>
<reference evidence="7 8" key="1">
    <citation type="journal article" date="2019" name="Int. J. Syst. Evol. Microbiol.">
        <title>The Global Catalogue of Microorganisms (GCM) 10K type strain sequencing project: providing services to taxonomists for standard genome sequencing and annotation.</title>
        <authorList>
            <consortium name="The Broad Institute Genomics Platform"/>
            <consortium name="The Broad Institute Genome Sequencing Center for Infectious Disease"/>
            <person name="Wu L."/>
            <person name="Ma J."/>
        </authorList>
    </citation>
    <scope>NUCLEOTIDE SEQUENCE [LARGE SCALE GENOMIC DNA]</scope>
    <source>
        <strain evidence="7 8">Y73</strain>
    </source>
</reference>
<proteinExistence type="inferred from homology"/>
<dbReference type="RefSeq" id="WP_379767224.1">
    <property type="nucleotide sequence ID" value="NZ_JBHSXI010000009.1"/>
</dbReference>
<comment type="subunit">
    <text evidence="5">Homodimer.</text>
</comment>
<sequence>MEVLVPFSTDRPKSRLSAVLTPAERSAFARAMLRDVLDAIEAAGGEPRVLASGEVADESAGSDDDDLGVPVIVDDRPLTAAVNAALDARLGDAGGKASDVNDPNPVAVVMADLALATPDALTELFDAVDGADESDEAAAVAIAPGRGGGTNALVVDHPEFRVDYHGASYLDHRRIAAELGARVRVVDSHRLASDVDEPDDLAELLIHAGGDDDGADGDPQSEAARWLRNAGFALDGSEGRVGIERELSDEDRERSDGT</sequence>
<accession>A0ABD5ULT7</accession>
<evidence type="ECO:0000256" key="4">
    <source>
        <dbReference type="ARBA" id="ARBA00023134"/>
    </source>
</evidence>
<keyword evidence="2 5" id="KW-0548">Nucleotidyltransferase</keyword>
<evidence type="ECO:0000256" key="6">
    <source>
        <dbReference type="SAM" id="MobiDB-lite"/>
    </source>
</evidence>
<keyword evidence="8" id="KW-1185">Reference proteome</keyword>
<evidence type="ECO:0000313" key="7">
    <source>
        <dbReference type="EMBL" id="MFC6889072.1"/>
    </source>
</evidence>
<feature type="region of interest" description="Disordered" evidence="6">
    <location>
        <begin position="239"/>
        <end position="258"/>
    </location>
</feature>
<dbReference type="SUPFAM" id="SSF53448">
    <property type="entry name" value="Nucleotide-diphospho-sugar transferases"/>
    <property type="match status" value="1"/>
</dbReference>
<evidence type="ECO:0000256" key="2">
    <source>
        <dbReference type="ARBA" id="ARBA00022695"/>
    </source>
</evidence>
<evidence type="ECO:0000313" key="8">
    <source>
        <dbReference type="Proteomes" id="UP001596333"/>
    </source>
</evidence>
<protein>
    <recommendedName>
        <fullName evidence="5">2-phospho-L-lactate guanylyltransferase</fullName>
        <shortName evidence="5">LP guanylyltransferase</shortName>
        <ecNumber evidence="5">2.7.7.68</ecNumber>
    </recommendedName>
</protein>
<dbReference type="InterPro" id="IPR002835">
    <property type="entry name" value="CofC"/>
</dbReference>
<dbReference type="GO" id="GO:0052645">
    <property type="term" value="P:F420-0 metabolic process"/>
    <property type="evidence" value="ECO:0007669"/>
    <property type="project" value="UniProtKB-UniRule"/>
</dbReference>
<dbReference type="GO" id="GO:0005525">
    <property type="term" value="F:GTP binding"/>
    <property type="evidence" value="ECO:0007669"/>
    <property type="project" value="UniProtKB-KW"/>
</dbReference>
<dbReference type="PANTHER" id="PTHR40392">
    <property type="entry name" value="2-PHOSPHO-L-LACTATE GUANYLYLTRANSFERASE"/>
    <property type="match status" value="1"/>
</dbReference>
<dbReference type="PANTHER" id="PTHR40392:SF1">
    <property type="entry name" value="2-PHOSPHO-L-LACTATE GUANYLYLTRANSFERASE"/>
    <property type="match status" value="1"/>
</dbReference>
<evidence type="ECO:0000256" key="1">
    <source>
        <dbReference type="ARBA" id="ARBA00022679"/>
    </source>
</evidence>
<comment type="catalytic activity">
    <reaction evidence="5">
        <text>(2S)-2-phospholactate + GTP + H(+) = (2S)-lactyl-2-diphospho-5'-guanosine + diphosphate</text>
        <dbReference type="Rhea" id="RHEA:63424"/>
        <dbReference type="ChEBI" id="CHEBI:15378"/>
        <dbReference type="ChEBI" id="CHEBI:33019"/>
        <dbReference type="ChEBI" id="CHEBI:37565"/>
        <dbReference type="ChEBI" id="CHEBI:59435"/>
        <dbReference type="ChEBI" id="CHEBI:59906"/>
        <dbReference type="EC" id="2.7.7.68"/>
    </reaction>
</comment>
<organism evidence="7 8">
    <name type="scientific">Halorubrum trueperi</name>
    <dbReference type="NCBI Taxonomy" id="2004704"/>
    <lineage>
        <taxon>Archaea</taxon>
        <taxon>Methanobacteriati</taxon>
        <taxon>Methanobacteriota</taxon>
        <taxon>Stenosarchaea group</taxon>
        <taxon>Halobacteria</taxon>
        <taxon>Halobacteriales</taxon>
        <taxon>Haloferacaceae</taxon>
        <taxon>Halorubrum</taxon>
    </lineage>
</organism>